<dbReference type="GO" id="GO:0006952">
    <property type="term" value="P:defense response"/>
    <property type="evidence" value="ECO:0007669"/>
    <property type="project" value="UniProtKB-KW"/>
</dbReference>
<evidence type="ECO:0000313" key="6">
    <source>
        <dbReference type="Proteomes" id="UP000593575"/>
    </source>
</evidence>
<dbReference type="GO" id="GO:0005634">
    <property type="term" value="C:nucleus"/>
    <property type="evidence" value="ECO:0007669"/>
    <property type="project" value="TreeGrafter"/>
</dbReference>
<dbReference type="SUPFAM" id="SSF55961">
    <property type="entry name" value="Bet v1-like"/>
    <property type="match status" value="2"/>
</dbReference>
<keyword evidence="6" id="KW-1185">Reference proteome</keyword>
<evidence type="ECO:0000313" key="5">
    <source>
        <dbReference type="EMBL" id="MBA0841327.1"/>
    </source>
</evidence>
<reference evidence="5 6" key="1">
    <citation type="journal article" date="2019" name="Genome Biol. Evol.">
        <title>Insights into the evolution of the New World diploid cottons (Gossypium, subgenus Houzingenia) based on genome sequencing.</title>
        <authorList>
            <person name="Grover C.E."/>
            <person name="Arick M.A. 2nd"/>
            <person name="Thrash A."/>
            <person name="Conover J.L."/>
            <person name="Sanders W.S."/>
            <person name="Peterson D.G."/>
            <person name="Frelichowski J.E."/>
            <person name="Scheffler J.A."/>
            <person name="Scheffler B.E."/>
            <person name="Wendel J.F."/>
        </authorList>
    </citation>
    <scope>NUCLEOTIDE SEQUENCE [LARGE SCALE GENOMIC DNA]</scope>
    <source>
        <strain evidence="5">6</strain>
        <tissue evidence="5">Leaf</tissue>
    </source>
</reference>
<evidence type="ECO:0000256" key="2">
    <source>
        <dbReference type="ARBA" id="ARBA00022821"/>
    </source>
</evidence>
<evidence type="ECO:0000256" key="3">
    <source>
        <dbReference type="ARBA" id="ARBA00023265"/>
    </source>
</evidence>
<dbReference type="InterPro" id="IPR000916">
    <property type="entry name" value="Bet_v_I/MLP"/>
</dbReference>
<feature type="domain" description="Bet v I/Major latex protein" evidence="4">
    <location>
        <begin position="1"/>
        <end position="104"/>
    </location>
</feature>
<dbReference type="PROSITE" id="PS00451">
    <property type="entry name" value="PATHOGENESIS_BETVI"/>
    <property type="match status" value="1"/>
</dbReference>
<dbReference type="Gene3D" id="3.30.530.20">
    <property type="match status" value="2"/>
</dbReference>
<dbReference type="GO" id="GO:0004864">
    <property type="term" value="F:protein phosphatase inhibitor activity"/>
    <property type="evidence" value="ECO:0007669"/>
    <property type="project" value="InterPro"/>
</dbReference>
<dbReference type="GO" id="GO:0038023">
    <property type="term" value="F:signaling receptor activity"/>
    <property type="evidence" value="ECO:0007669"/>
    <property type="project" value="InterPro"/>
</dbReference>
<organism evidence="5 6">
    <name type="scientific">Gossypium armourianum</name>
    <dbReference type="NCBI Taxonomy" id="34283"/>
    <lineage>
        <taxon>Eukaryota</taxon>
        <taxon>Viridiplantae</taxon>
        <taxon>Streptophyta</taxon>
        <taxon>Embryophyta</taxon>
        <taxon>Tracheophyta</taxon>
        <taxon>Spermatophyta</taxon>
        <taxon>Magnoliopsida</taxon>
        <taxon>eudicotyledons</taxon>
        <taxon>Gunneridae</taxon>
        <taxon>Pentapetalae</taxon>
        <taxon>rosids</taxon>
        <taxon>malvids</taxon>
        <taxon>Malvales</taxon>
        <taxon>Malvaceae</taxon>
        <taxon>Malvoideae</taxon>
        <taxon>Gossypium</taxon>
    </lineage>
</organism>
<dbReference type="Proteomes" id="UP000593575">
    <property type="component" value="Unassembled WGS sequence"/>
</dbReference>
<keyword evidence="3" id="KW-0568">Pathogenesis-related protein</keyword>
<dbReference type="FunFam" id="3.30.530.20:FF:000007">
    <property type="entry name" value="Major pollen allergen Bet v 1-A"/>
    <property type="match status" value="1"/>
</dbReference>
<dbReference type="AlphaFoldDB" id="A0A7J9K4E5"/>
<dbReference type="EMBL" id="JABFAE010000011">
    <property type="protein sequence ID" value="MBA0841327.1"/>
    <property type="molecule type" value="Genomic_DNA"/>
</dbReference>
<dbReference type="PANTHER" id="PTHR31213:SF55">
    <property type="entry name" value="STRESS-INDUCED PROTEIN SAM22"/>
    <property type="match status" value="1"/>
</dbReference>
<dbReference type="GO" id="GO:0009738">
    <property type="term" value="P:abscisic acid-activated signaling pathway"/>
    <property type="evidence" value="ECO:0007669"/>
    <property type="project" value="InterPro"/>
</dbReference>
<dbReference type="GO" id="GO:0010427">
    <property type="term" value="F:abscisic acid binding"/>
    <property type="evidence" value="ECO:0007669"/>
    <property type="project" value="InterPro"/>
</dbReference>
<name>A0A7J9K4E5_9ROSI</name>
<dbReference type="Pfam" id="PF00407">
    <property type="entry name" value="Bet_v_1"/>
    <property type="match status" value="1"/>
</dbReference>
<dbReference type="InterPro" id="IPR024949">
    <property type="entry name" value="Bet_v_I_allergen"/>
</dbReference>
<evidence type="ECO:0000256" key="1">
    <source>
        <dbReference type="ARBA" id="ARBA00009744"/>
    </source>
</evidence>
<evidence type="ECO:0000259" key="4">
    <source>
        <dbReference type="Pfam" id="PF00407"/>
    </source>
</evidence>
<sequence length="216" mass="23400">MGVVTYDYESTSPVAPSRLFKAFTVEAPKVWPTAAPNAVKSLEVEANPSSGSIVKINFVEGLPFQYMKHQIGGHDENNFSYSYDLIEGGPLGDKLEKISYENKFEAAAGGGKWEQTVAALPFAIKWILAFAFKIIPISPRNLIEGGPLGDMLEKINYDNKFEAAAGGGSICKSSMKFYTVGDSVITEDEIKALIKGSEGVYKPVEAYVLANPEACN</sequence>
<proteinExistence type="inferred from homology"/>
<dbReference type="InterPro" id="IPR050279">
    <property type="entry name" value="Plant_def-hormone_signal"/>
</dbReference>
<dbReference type="PANTHER" id="PTHR31213">
    <property type="entry name" value="OS08G0374000 PROTEIN-RELATED"/>
    <property type="match status" value="1"/>
</dbReference>
<dbReference type="PRINTS" id="PR00634">
    <property type="entry name" value="BETALLERGEN"/>
</dbReference>
<dbReference type="CDD" id="cd07816">
    <property type="entry name" value="Bet_v1-like"/>
    <property type="match status" value="1"/>
</dbReference>
<accession>A0A7J9K4E5</accession>
<keyword evidence="2" id="KW-0611">Plant defense</keyword>
<comment type="caution">
    <text evidence="5">The sequence shown here is derived from an EMBL/GenBank/DDBJ whole genome shotgun (WGS) entry which is preliminary data.</text>
</comment>
<comment type="similarity">
    <text evidence="1">Belongs to the BetVI family.</text>
</comment>
<dbReference type="GO" id="GO:0005737">
    <property type="term" value="C:cytoplasm"/>
    <property type="evidence" value="ECO:0007669"/>
    <property type="project" value="TreeGrafter"/>
</dbReference>
<dbReference type="InterPro" id="IPR023393">
    <property type="entry name" value="START-like_dom_sf"/>
</dbReference>
<protein>
    <recommendedName>
        <fullName evidence="4">Bet v I/Major latex protein domain-containing protein</fullName>
    </recommendedName>
</protein>
<gene>
    <name evidence="5" type="ORF">Goarm_003823</name>
</gene>